<organism evidence="2 3">
    <name type="scientific">Nitzschia inconspicua</name>
    <dbReference type="NCBI Taxonomy" id="303405"/>
    <lineage>
        <taxon>Eukaryota</taxon>
        <taxon>Sar</taxon>
        <taxon>Stramenopiles</taxon>
        <taxon>Ochrophyta</taxon>
        <taxon>Bacillariophyta</taxon>
        <taxon>Bacillariophyceae</taxon>
        <taxon>Bacillariophycidae</taxon>
        <taxon>Bacillariales</taxon>
        <taxon>Bacillariaceae</taxon>
        <taxon>Nitzschia</taxon>
    </lineage>
</organism>
<evidence type="ECO:0000256" key="1">
    <source>
        <dbReference type="SAM" id="Phobius"/>
    </source>
</evidence>
<keyword evidence="1" id="KW-0472">Membrane</keyword>
<reference evidence="2" key="2">
    <citation type="submission" date="2021-04" db="EMBL/GenBank/DDBJ databases">
        <authorList>
            <person name="Podell S."/>
        </authorList>
    </citation>
    <scope>NUCLEOTIDE SEQUENCE</scope>
    <source>
        <strain evidence="2">Hildebrandi</strain>
    </source>
</reference>
<keyword evidence="1" id="KW-0812">Transmembrane</keyword>
<feature type="transmembrane region" description="Helical" evidence="1">
    <location>
        <begin position="59"/>
        <end position="79"/>
    </location>
</feature>
<comment type="caution">
    <text evidence="2">The sequence shown here is derived from an EMBL/GenBank/DDBJ whole genome shotgun (WGS) entry which is preliminary data.</text>
</comment>
<dbReference type="AlphaFoldDB" id="A0A9K3LE45"/>
<evidence type="ECO:0000313" key="2">
    <source>
        <dbReference type="EMBL" id="KAG7359316.1"/>
    </source>
</evidence>
<reference evidence="2" key="1">
    <citation type="journal article" date="2021" name="Sci. Rep.">
        <title>Diploid genomic architecture of Nitzschia inconspicua, an elite biomass production diatom.</title>
        <authorList>
            <person name="Oliver A."/>
            <person name="Podell S."/>
            <person name="Pinowska A."/>
            <person name="Traller J.C."/>
            <person name="Smith S.R."/>
            <person name="McClure R."/>
            <person name="Beliaev A."/>
            <person name="Bohutskyi P."/>
            <person name="Hill E.A."/>
            <person name="Rabines A."/>
            <person name="Zheng H."/>
            <person name="Allen L.Z."/>
            <person name="Kuo A."/>
            <person name="Grigoriev I.V."/>
            <person name="Allen A.E."/>
            <person name="Hazlebeck D."/>
            <person name="Allen E.E."/>
        </authorList>
    </citation>
    <scope>NUCLEOTIDE SEQUENCE</scope>
    <source>
        <strain evidence="2">Hildebrandi</strain>
    </source>
</reference>
<dbReference type="EMBL" id="JAGRRH010000014">
    <property type="protein sequence ID" value="KAG7359316.1"/>
    <property type="molecule type" value="Genomic_DNA"/>
</dbReference>
<gene>
    <name evidence="2" type="ORF">IV203_015905</name>
</gene>
<evidence type="ECO:0000313" key="3">
    <source>
        <dbReference type="Proteomes" id="UP000693970"/>
    </source>
</evidence>
<accession>A0A9K3LE45</accession>
<name>A0A9K3LE45_9STRA</name>
<dbReference type="Proteomes" id="UP000693970">
    <property type="component" value="Unassembled WGS sequence"/>
</dbReference>
<protein>
    <submittedName>
        <fullName evidence="2">Uncharacterized protein</fullName>
    </submittedName>
</protein>
<feature type="transmembrane region" description="Helical" evidence="1">
    <location>
        <begin position="85"/>
        <end position="103"/>
    </location>
</feature>
<keyword evidence="1" id="KW-1133">Transmembrane helix</keyword>
<keyword evidence="3" id="KW-1185">Reference proteome</keyword>
<proteinExistence type="predicted"/>
<sequence length="221" mass="24889">MASTKISIIKTSSVGPKYGIDRAMPVMMKRRMGENEWEQFCNQVDNVMEPFHKPKCEDLVIAIGFTFSLPLFILIIIFAPSLYFLFIPSALMICTCLLIDRAASKKRSLYDQLRQLCEVTSRANDEISFHFRDGVIQGSESANYFAPFFIEACIRTIDVIVVAGIRNSNNDTIQAMGHPMTIFPFAKVITADAEGTPAREREADYQKDVEKDMESACSSMI</sequence>